<dbReference type="Pfam" id="PF13843">
    <property type="entry name" value="DDE_Tnp_1_7"/>
    <property type="match status" value="1"/>
</dbReference>
<dbReference type="EMBL" id="CAVLGL010000104">
    <property type="protein sequence ID" value="CAK1598666.1"/>
    <property type="molecule type" value="Genomic_DNA"/>
</dbReference>
<name>A0AAV1LYJ4_9NEOP</name>
<evidence type="ECO:0000313" key="4">
    <source>
        <dbReference type="Proteomes" id="UP001314205"/>
    </source>
</evidence>
<keyword evidence="4" id="KW-1185">Reference proteome</keyword>
<feature type="region of interest" description="Disordered" evidence="1">
    <location>
        <begin position="17"/>
        <end position="74"/>
    </location>
</feature>
<sequence length="456" mass="52588">MDPARFYGSYKHVNPIPGEGLLSDDELASDSDSEYVPPRQFQRHRRSLLIPETDSESCDDESNPPSATQKIVKSKKNKPTKIKWELKNLEAFDVNNFKFTGVTQLPEFIEKLETPSDFFLFLFSEDLLQNITHQSNLKSVQDNVIKPANISKQEIEQFIGMVIFMSIVKLPASRHYWNKTIGQTQIYETMACNRFETIKKNLHFNDNDNFIPFGNPGHDKLFKVRPLLNGIRQQLLLVPKEEYLAVDEQIIPTKVRHDLKQYNPAKPHKWGYKNQVLSGVSGFSYEFDIFAGEQSNTRPEGAPDLGVSGNVVTRLTETVPRHVNHKIFFDNWYNSPKQIYLTKIGFLPLGTVRLNRVPNIDMPLERELKKQERGFMIEKVATIDGVCVSVVTWFDNKPVHMLSTYVGCYPTTTKRRYFRKKKQYKNINCPQAIEVYNQHMGGVDLLDSMLGLLEFT</sequence>
<dbReference type="Proteomes" id="UP001314205">
    <property type="component" value="Unassembled WGS sequence"/>
</dbReference>
<dbReference type="PANTHER" id="PTHR47272:SF1">
    <property type="entry name" value="PIGGYBAC TRANSPOSABLE ELEMENT-DERIVED PROTEIN 3-LIKE"/>
    <property type="match status" value="1"/>
</dbReference>
<feature type="compositionally biased region" description="Acidic residues" evidence="1">
    <location>
        <begin position="22"/>
        <end position="33"/>
    </location>
</feature>
<organism evidence="3 4">
    <name type="scientific">Parnassius mnemosyne</name>
    <name type="common">clouded apollo</name>
    <dbReference type="NCBI Taxonomy" id="213953"/>
    <lineage>
        <taxon>Eukaryota</taxon>
        <taxon>Metazoa</taxon>
        <taxon>Ecdysozoa</taxon>
        <taxon>Arthropoda</taxon>
        <taxon>Hexapoda</taxon>
        <taxon>Insecta</taxon>
        <taxon>Pterygota</taxon>
        <taxon>Neoptera</taxon>
        <taxon>Endopterygota</taxon>
        <taxon>Lepidoptera</taxon>
        <taxon>Glossata</taxon>
        <taxon>Ditrysia</taxon>
        <taxon>Papilionoidea</taxon>
        <taxon>Papilionidae</taxon>
        <taxon>Parnassiinae</taxon>
        <taxon>Parnassini</taxon>
        <taxon>Parnassius</taxon>
        <taxon>Driopa</taxon>
    </lineage>
</organism>
<evidence type="ECO:0000259" key="2">
    <source>
        <dbReference type="Pfam" id="PF13843"/>
    </source>
</evidence>
<comment type="caution">
    <text evidence="3">The sequence shown here is derived from an EMBL/GenBank/DDBJ whole genome shotgun (WGS) entry which is preliminary data.</text>
</comment>
<protein>
    <recommendedName>
        <fullName evidence="2">PiggyBac transposable element-derived protein domain-containing protein</fullName>
    </recommendedName>
</protein>
<gene>
    <name evidence="3" type="ORF">PARMNEM_LOCUS17632</name>
</gene>
<feature type="domain" description="PiggyBac transposable element-derived protein" evidence="2">
    <location>
        <begin position="114"/>
        <end position="450"/>
    </location>
</feature>
<dbReference type="PANTHER" id="PTHR47272">
    <property type="entry name" value="DDE_TNP_1_7 DOMAIN-CONTAINING PROTEIN"/>
    <property type="match status" value="1"/>
</dbReference>
<evidence type="ECO:0000313" key="3">
    <source>
        <dbReference type="EMBL" id="CAK1598666.1"/>
    </source>
</evidence>
<evidence type="ECO:0000256" key="1">
    <source>
        <dbReference type="SAM" id="MobiDB-lite"/>
    </source>
</evidence>
<proteinExistence type="predicted"/>
<feature type="compositionally biased region" description="Acidic residues" evidence="1">
    <location>
        <begin position="53"/>
        <end position="62"/>
    </location>
</feature>
<accession>A0AAV1LYJ4</accession>
<dbReference type="AlphaFoldDB" id="A0AAV1LYJ4"/>
<reference evidence="3 4" key="1">
    <citation type="submission" date="2023-11" db="EMBL/GenBank/DDBJ databases">
        <authorList>
            <person name="Hedman E."/>
            <person name="Englund M."/>
            <person name="Stromberg M."/>
            <person name="Nyberg Akerstrom W."/>
            <person name="Nylinder S."/>
            <person name="Jareborg N."/>
            <person name="Kallberg Y."/>
            <person name="Kronander E."/>
        </authorList>
    </citation>
    <scope>NUCLEOTIDE SEQUENCE [LARGE SCALE GENOMIC DNA]</scope>
</reference>
<dbReference type="InterPro" id="IPR029526">
    <property type="entry name" value="PGBD"/>
</dbReference>